<evidence type="ECO:0000313" key="7">
    <source>
        <dbReference type="EMBL" id="VDN10633.1"/>
    </source>
</evidence>
<evidence type="ECO:0000256" key="2">
    <source>
        <dbReference type="ARBA" id="ARBA00012485"/>
    </source>
</evidence>
<dbReference type="CDD" id="cd00078">
    <property type="entry name" value="HECTc"/>
    <property type="match status" value="1"/>
</dbReference>
<dbReference type="EC" id="2.3.2.26" evidence="2"/>
<name>A0A3P7LIV1_DIBLA</name>
<evidence type="ECO:0000256" key="1">
    <source>
        <dbReference type="ARBA" id="ARBA00000885"/>
    </source>
</evidence>
<comment type="catalytic activity">
    <reaction evidence="1">
        <text>S-ubiquitinyl-[E2 ubiquitin-conjugating enzyme]-L-cysteine + [acceptor protein]-L-lysine = [E2 ubiquitin-conjugating enzyme]-L-cysteine + N(6)-ubiquitinyl-[acceptor protein]-L-lysine.</text>
        <dbReference type="EC" id="2.3.2.26"/>
    </reaction>
</comment>
<dbReference type="InterPro" id="IPR000569">
    <property type="entry name" value="HECT_dom"/>
</dbReference>
<reference evidence="7 8" key="1">
    <citation type="submission" date="2018-11" db="EMBL/GenBank/DDBJ databases">
        <authorList>
            <consortium name="Pathogen Informatics"/>
        </authorList>
    </citation>
    <scope>NUCLEOTIDE SEQUENCE [LARGE SCALE GENOMIC DNA]</scope>
</reference>
<dbReference type="FunFam" id="3.30.2410.10:FF:000011">
    <property type="entry name" value="Putative Ubiquitin-protein ligase E3C"/>
    <property type="match status" value="1"/>
</dbReference>
<organism evidence="7 8">
    <name type="scientific">Dibothriocephalus latus</name>
    <name type="common">Fish tapeworm</name>
    <name type="synonym">Diphyllobothrium latum</name>
    <dbReference type="NCBI Taxonomy" id="60516"/>
    <lineage>
        <taxon>Eukaryota</taxon>
        <taxon>Metazoa</taxon>
        <taxon>Spiralia</taxon>
        <taxon>Lophotrochozoa</taxon>
        <taxon>Platyhelminthes</taxon>
        <taxon>Cestoda</taxon>
        <taxon>Eucestoda</taxon>
        <taxon>Diphyllobothriidea</taxon>
        <taxon>Diphyllobothriidae</taxon>
        <taxon>Dibothriocephalus</taxon>
    </lineage>
</organism>
<dbReference type="OrthoDB" id="8068875at2759"/>
<evidence type="ECO:0000259" key="6">
    <source>
        <dbReference type="PROSITE" id="PS50237"/>
    </source>
</evidence>
<dbReference type="GO" id="GO:0000209">
    <property type="term" value="P:protein polyubiquitination"/>
    <property type="evidence" value="ECO:0007669"/>
    <property type="project" value="InterPro"/>
</dbReference>
<feature type="active site" description="Glycyl thioester intermediate" evidence="5">
    <location>
        <position position="402"/>
    </location>
</feature>
<dbReference type="SUPFAM" id="SSF56204">
    <property type="entry name" value="Hect, E3 ligase catalytic domain"/>
    <property type="match status" value="1"/>
</dbReference>
<gene>
    <name evidence="7" type="ORF">DILT_LOCUS6464</name>
</gene>
<protein>
    <recommendedName>
        <fullName evidence="2">HECT-type E3 ubiquitin transferase</fullName>
        <ecNumber evidence="2">2.3.2.26</ecNumber>
    </recommendedName>
</protein>
<dbReference type="PANTHER" id="PTHR45700:SF2">
    <property type="entry name" value="UBIQUITIN-PROTEIN LIGASE E3C"/>
    <property type="match status" value="1"/>
</dbReference>
<dbReference type="Pfam" id="PF00632">
    <property type="entry name" value="HECT"/>
    <property type="match status" value="1"/>
</dbReference>
<evidence type="ECO:0000256" key="3">
    <source>
        <dbReference type="ARBA" id="ARBA00022679"/>
    </source>
</evidence>
<dbReference type="FunFam" id="3.30.2160.10:FF:000002">
    <property type="entry name" value="Putative Ubiquitin-protein ligase E3C"/>
    <property type="match status" value="1"/>
</dbReference>
<evidence type="ECO:0000313" key="8">
    <source>
        <dbReference type="Proteomes" id="UP000281553"/>
    </source>
</evidence>
<dbReference type="PROSITE" id="PS50237">
    <property type="entry name" value="HECT"/>
    <property type="match status" value="1"/>
</dbReference>
<proteinExistence type="predicted"/>
<dbReference type="Gene3D" id="3.30.2160.10">
    <property type="entry name" value="Hect, E3 ligase catalytic domain"/>
    <property type="match status" value="1"/>
</dbReference>
<evidence type="ECO:0000256" key="5">
    <source>
        <dbReference type="PROSITE-ProRule" id="PRU00104"/>
    </source>
</evidence>
<dbReference type="GO" id="GO:0061630">
    <property type="term" value="F:ubiquitin protein ligase activity"/>
    <property type="evidence" value="ECO:0007669"/>
    <property type="project" value="UniProtKB-EC"/>
</dbReference>
<dbReference type="Gene3D" id="3.90.1750.10">
    <property type="entry name" value="Hect, E3 ligase catalytic domains"/>
    <property type="match status" value="1"/>
</dbReference>
<feature type="domain" description="HECT" evidence="6">
    <location>
        <begin position="84"/>
        <end position="434"/>
    </location>
</feature>
<evidence type="ECO:0000256" key="4">
    <source>
        <dbReference type="ARBA" id="ARBA00022786"/>
    </source>
</evidence>
<dbReference type="GO" id="GO:0006511">
    <property type="term" value="P:ubiquitin-dependent protein catabolic process"/>
    <property type="evidence" value="ECO:0007669"/>
    <property type="project" value="TreeGrafter"/>
</dbReference>
<dbReference type="AlphaFoldDB" id="A0A3P7LIV1"/>
<dbReference type="EMBL" id="UYRU01049561">
    <property type="protein sequence ID" value="VDN10633.1"/>
    <property type="molecule type" value="Genomic_DNA"/>
</dbReference>
<dbReference type="InterPro" id="IPR044611">
    <property type="entry name" value="E3A/B/C-like"/>
</dbReference>
<keyword evidence="4 5" id="KW-0833">Ubl conjugation pathway</keyword>
<dbReference type="InterPro" id="IPR035983">
    <property type="entry name" value="Hect_E3_ubiquitin_ligase"/>
</dbReference>
<dbReference type="SMART" id="SM00119">
    <property type="entry name" value="HECTc"/>
    <property type="match status" value="1"/>
</dbReference>
<dbReference type="Proteomes" id="UP000281553">
    <property type="component" value="Unassembled WGS sequence"/>
</dbReference>
<dbReference type="Gene3D" id="3.30.2410.10">
    <property type="entry name" value="Hect, E3 ligase catalytic domain"/>
    <property type="match status" value="1"/>
</dbReference>
<dbReference type="PANTHER" id="PTHR45700">
    <property type="entry name" value="UBIQUITIN-PROTEIN LIGASE E3C"/>
    <property type="match status" value="1"/>
</dbReference>
<accession>A0A3P7LIV1</accession>
<keyword evidence="3" id="KW-0808">Transferase</keyword>
<sequence>MSFRDWRQMTTLIEMPFVISFWRRVQIFQAVVRAHRQSIQSTRVPSLDFMQALSEPADHMQPVRVRVRRDYLYEDAFENLSKENAPSLRPRLNVVFFNQANVEEMGFDGGGLSREFLTEVIQSGFNPTRGYFLYTDDNTLYPNPNARHAEEEAYEHFSPPIHVICIILCGMDLTKESETGMALYEGMLVEVRFAHFFLAKLVSRTGGSLGFDYLHSLDRELYRQLCNLKKYRGNVRDLELDFTIVQDNFGESKVIELKPGGSSIPVTEATRVEYIHLVANYKLNRQIYPQSRAFIAGVTDVVYLEWLRLFDAEELQVLISGADTDISVEDLREHTVYVGSYQKTVDDFWSLLETFTESEKRDLLRFATACSRPPMFGFRDLQPPFSIQIVPDITRLPTSSTCMNLLKLPAYADKAVLRERLLYALNSHAGFEYS</sequence>
<keyword evidence="8" id="KW-1185">Reference proteome</keyword>